<reference evidence="5 6" key="1">
    <citation type="submission" date="2017-11" db="EMBL/GenBank/DDBJ databases">
        <title>De-novo sequencing of pomegranate (Punica granatum L.) genome.</title>
        <authorList>
            <person name="Akparov Z."/>
            <person name="Amiraslanov A."/>
            <person name="Hajiyeva S."/>
            <person name="Abbasov M."/>
            <person name="Kaur K."/>
            <person name="Hamwieh A."/>
            <person name="Solovyev V."/>
            <person name="Salamov A."/>
            <person name="Braich B."/>
            <person name="Kosarev P."/>
            <person name="Mahmoud A."/>
            <person name="Hajiyev E."/>
            <person name="Babayeva S."/>
            <person name="Izzatullayeva V."/>
            <person name="Mammadov A."/>
            <person name="Mammadov A."/>
            <person name="Sharifova S."/>
            <person name="Ojaghi J."/>
            <person name="Eynullazada K."/>
            <person name="Bayramov B."/>
            <person name="Abdulazimova A."/>
            <person name="Shahmuradov I."/>
        </authorList>
    </citation>
    <scope>NUCLEOTIDE SEQUENCE [LARGE SCALE GENOMIC DNA]</scope>
    <source>
        <strain evidence="6">cv. AG2017</strain>
        <tissue evidence="5">Leaf</tissue>
    </source>
</reference>
<dbReference type="STRING" id="22663.A0A2I0I9B4"/>
<dbReference type="InterPro" id="IPR036291">
    <property type="entry name" value="NAD(P)-bd_dom_sf"/>
</dbReference>
<evidence type="ECO:0000313" key="5">
    <source>
        <dbReference type="EMBL" id="PKI39956.1"/>
    </source>
</evidence>
<dbReference type="GO" id="GO:0016616">
    <property type="term" value="F:oxidoreductase activity, acting on the CH-OH group of donors, NAD or NADP as acceptor"/>
    <property type="evidence" value="ECO:0007669"/>
    <property type="project" value="InterPro"/>
</dbReference>
<comment type="caution">
    <text evidence="5">The sequence shown here is derived from an EMBL/GenBank/DDBJ whole genome shotgun (WGS) entry which is preliminary data.</text>
</comment>
<dbReference type="Pfam" id="PF00106">
    <property type="entry name" value="adh_short"/>
    <property type="match status" value="1"/>
</dbReference>
<dbReference type="Pfam" id="PF13561">
    <property type="entry name" value="adh_short_C2"/>
    <property type="match status" value="1"/>
</dbReference>
<keyword evidence="6" id="KW-1185">Reference proteome</keyword>
<dbReference type="InterPro" id="IPR045313">
    <property type="entry name" value="CBR1-like"/>
</dbReference>
<dbReference type="Proteomes" id="UP000233551">
    <property type="component" value="Unassembled WGS sequence"/>
</dbReference>
<keyword evidence="3" id="KW-0560">Oxidoreductase</keyword>
<gene>
    <name evidence="5" type="ORF">CRG98_039619</name>
</gene>
<evidence type="ECO:0000313" key="6">
    <source>
        <dbReference type="Proteomes" id="UP000233551"/>
    </source>
</evidence>
<dbReference type="PRINTS" id="PR00081">
    <property type="entry name" value="GDHRDH"/>
</dbReference>
<evidence type="ECO:0000256" key="1">
    <source>
        <dbReference type="ARBA" id="ARBA00006484"/>
    </source>
</evidence>
<organism evidence="5 6">
    <name type="scientific">Punica granatum</name>
    <name type="common">Pomegranate</name>
    <dbReference type="NCBI Taxonomy" id="22663"/>
    <lineage>
        <taxon>Eukaryota</taxon>
        <taxon>Viridiplantae</taxon>
        <taxon>Streptophyta</taxon>
        <taxon>Embryophyta</taxon>
        <taxon>Tracheophyta</taxon>
        <taxon>Spermatophyta</taxon>
        <taxon>Magnoliopsida</taxon>
        <taxon>eudicotyledons</taxon>
        <taxon>Gunneridae</taxon>
        <taxon>Pentapetalae</taxon>
        <taxon>rosids</taxon>
        <taxon>malvids</taxon>
        <taxon>Myrtales</taxon>
        <taxon>Lythraceae</taxon>
        <taxon>Punica</taxon>
    </lineage>
</organism>
<dbReference type="Gene3D" id="3.40.50.720">
    <property type="entry name" value="NAD(P)-binding Rossmann-like Domain"/>
    <property type="match status" value="1"/>
</dbReference>
<sequence length="358" mass="38757">MHVGLRCRVGSEGVGMSGICHGLWIRLVIHSWWTLGSMVNATNRSIHISGYAKIREASFSSQRHAVVTGGNKGIGLEICRQLASKGVTVVLTSRDQKRGLEAVCKLKEESSVTLSGEVVFHKLDVTNSASIDSLAEFIRTQFGKLDILVNNAAIVGTVIDYVALTGAVERVGGLPTDDCEWKMMANQNYQLAVECLETNYYGPKRVTEALLPLLQQSNSARIVNVSSVSGLLQNIPGKSIRDALGDIENLTKDRIDKIFKDFLGDLQQGQLEAKGWPENMSAYKLSKAALNAYTRLLAKDFPSILVNSVCPGFVKTDMTGNNGFLSAAEGAESPVHLALLPETGPSGLFFSKKEVSNL</sequence>
<dbReference type="GO" id="GO:0016020">
    <property type="term" value="C:membrane"/>
    <property type="evidence" value="ECO:0007669"/>
    <property type="project" value="TreeGrafter"/>
</dbReference>
<dbReference type="CDD" id="cd05324">
    <property type="entry name" value="carb_red_PTCR-like_SDR_c"/>
    <property type="match status" value="1"/>
</dbReference>
<dbReference type="InterPro" id="IPR002347">
    <property type="entry name" value="SDR_fam"/>
</dbReference>
<keyword evidence="2" id="KW-0521">NADP</keyword>
<name>A0A2I0I9B4_PUNGR</name>
<evidence type="ECO:0000256" key="3">
    <source>
        <dbReference type="ARBA" id="ARBA00023002"/>
    </source>
</evidence>
<dbReference type="PRINTS" id="PR00080">
    <property type="entry name" value="SDRFAMILY"/>
</dbReference>
<dbReference type="PANTHER" id="PTHR43490:SF91">
    <property type="entry name" value="NAD(P)-BINDING ROSSMANN-FOLD PROTEIN"/>
    <property type="match status" value="1"/>
</dbReference>
<dbReference type="PANTHER" id="PTHR43490">
    <property type="entry name" value="(+)-NEOMENTHOL DEHYDROGENASE"/>
    <property type="match status" value="1"/>
</dbReference>
<accession>A0A2I0I9B4</accession>
<protein>
    <recommendedName>
        <fullName evidence="7">(+)-neomenthol dehydrogenase-like</fullName>
    </recommendedName>
</protein>
<evidence type="ECO:0008006" key="7">
    <source>
        <dbReference type="Google" id="ProtNLM"/>
    </source>
</evidence>
<dbReference type="EMBL" id="PGOL01003681">
    <property type="protein sequence ID" value="PKI39956.1"/>
    <property type="molecule type" value="Genomic_DNA"/>
</dbReference>
<comment type="similarity">
    <text evidence="1 4">Belongs to the short-chain dehydrogenases/reductases (SDR) family.</text>
</comment>
<evidence type="ECO:0000256" key="4">
    <source>
        <dbReference type="RuleBase" id="RU000363"/>
    </source>
</evidence>
<proteinExistence type="inferred from homology"/>
<dbReference type="AlphaFoldDB" id="A0A2I0I9B4"/>
<dbReference type="SUPFAM" id="SSF51735">
    <property type="entry name" value="NAD(P)-binding Rossmann-fold domains"/>
    <property type="match status" value="1"/>
</dbReference>
<evidence type="ECO:0000256" key="2">
    <source>
        <dbReference type="ARBA" id="ARBA00022857"/>
    </source>
</evidence>